<proteinExistence type="inferred from homology"/>
<reference evidence="13" key="2">
    <citation type="submission" date="2020-06" db="EMBL/GenBank/DDBJ databases">
        <authorList>
            <person name="Sheffer M."/>
        </authorList>
    </citation>
    <scope>NUCLEOTIDE SEQUENCE</scope>
</reference>
<evidence type="ECO:0000256" key="9">
    <source>
        <dbReference type="PIRNR" id="PIRNR000439"/>
    </source>
</evidence>
<evidence type="ECO:0000256" key="8">
    <source>
        <dbReference type="ARBA" id="ARBA00023315"/>
    </source>
</evidence>
<comment type="similarity">
    <text evidence="2 9">Belongs to the membrane-bound acyltransferase family. Sterol o-acyltransferase subfamily.</text>
</comment>
<evidence type="ECO:0000256" key="12">
    <source>
        <dbReference type="SAM" id="Phobius"/>
    </source>
</evidence>
<evidence type="ECO:0000313" key="13">
    <source>
        <dbReference type="EMBL" id="KAF8783215.1"/>
    </source>
</evidence>
<feature type="transmembrane region" description="Helical" evidence="12">
    <location>
        <begin position="102"/>
        <end position="127"/>
    </location>
</feature>
<evidence type="ECO:0000256" key="4">
    <source>
        <dbReference type="ARBA" id="ARBA00022692"/>
    </source>
</evidence>
<evidence type="ECO:0000256" key="1">
    <source>
        <dbReference type="ARBA" id="ARBA00004477"/>
    </source>
</evidence>
<feature type="active site" evidence="10">
    <location>
        <position position="377"/>
    </location>
</feature>
<feature type="transmembrane region" description="Helical" evidence="12">
    <location>
        <begin position="418"/>
        <end position="436"/>
    </location>
</feature>
<sequence>MAPNESVNDINKPSKTMNGSADVAQEKENVSKKASLPKKVFRHRNSVLTDLMEVNHLQTVYNISVAIVVLLFLNSVIYYLATPNKFWEDIEMIRWGASNVTLLAKTWISFNILAFLVFFGFKIWVRVRNKIHTKIADFVFLWLFIATSVLMFVGTAYVMLQNVFKPIIHFSIMCEQVRIYMKVYSFVRESAPRVLQYKPSKDGNQEHNLYPTIKHYTFYLFAPVLIYRDSYPRRKEINYKFALAQLFKFFACIFICYSGILRFMVDVFQNTGITPFSLTELSLMYAGSMVIGALTMFVMFYAVLHSWLNFFAEMLRFGDREFYQDWWNSTSFSQYYRKWNIVVHDWLYTYIYAESIDVGLSRSMALIAVFFVSSLVHEYIIALSLGFFYPILAVTYLTIGVPVIFITNKKTGQFWNTFMWSMLFAGWGLVIILYTLEWHARNNCKGLDDPLLDFCIPRSWSKSCNIIAFP</sequence>
<protein>
    <recommendedName>
        <fullName evidence="9">O-acyltransferase</fullName>
    </recommendedName>
</protein>
<keyword evidence="14" id="KW-1185">Reference proteome</keyword>
<feature type="compositionally biased region" description="Polar residues" evidence="11">
    <location>
        <begin position="1"/>
        <end position="19"/>
    </location>
</feature>
<evidence type="ECO:0000313" key="14">
    <source>
        <dbReference type="Proteomes" id="UP000807504"/>
    </source>
</evidence>
<dbReference type="GO" id="GO:0008374">
    <property type="term" value="F:O-acyltransferase activity"/>
    <property type="evidence" value="ECO:0007669"/>
    <property type="project" value="InterPro"/>
</dbReference>
<feature type="transmembrane region" description="Helical" evidence="12">
    <location>
        <begin position="387"/>
        <end position="406"/>
    </location>
</feature>
<dbReference type="GO" id="GO:0008203">
    <property type="term" value="P:cholesterol metabolic process"/>
    <property type="evidence" value="ECO:0007669"/>
    <property type="project" value="TreeGrafter"/>
</dbReference>
<dbReference type="EMBL" id="JABXBU010001863">
    <property type="protein sequence ID" value="KAF8783215.1"/>
    <property type="molecule type" value="Genomic_DNA"/>
</dbReference>
<feature type="transmembrane region" description="Helical" evidence="12">
    <location>
        <begin position="364"/>
        <end position="381"/>
    </location>
</feature>
<keyword evidence="3 9" id="KW-0808">Transferase</keyword>
<comment type="caution">
    <text evidence="13">The sequence shown here is derived from an EMBL/GenBank/DDBJ whole genome shotgun (WGS) entry which is preliminary data.</text>
</comment>
<dbReference type="GO" id="GO:0005789">
    <property type="term" value="C:endoplasmic reticulum membrane"/>
    <property type="evidence" value="ECO:0007669"/>
    <property type="project" value="UniProtKB-SubCell"/>
</dbReference>
<dbReference type="OMA" id="LWNTFMW"/>
<keyword evidence="6 12" id="KW-1133">Transmembrane helix</keyword>
<dbReference type="AlphaFoldDB" id="A0A8T0EXW9"/>
<keyword evidence="5 9" id="KW-0256">Endoplasmic reticulum</keyword>
<dbReference type="PIRSF" id="PIRSF000439">
    <property type="entry name" value="Oat_ACAT_DAG_ARE"/>
    <property type="match status" value="1"/>
</dbReference>
<evidence type="ECO:0000256" key="2">
    <source>
        <dbReference type="ARBA" id="ARBA00009010"/>
    </source>
</evidence>
<feature type="transmembrane region" description="Helical" evidence="12">
    <location>
        <begin position="283"/>
        <end position="304"/>
    </location>
</feature>
<keyword evidence="8 9" id="KW-0012">Acyltransferase</keyword>
<name>A0A8T0EXW9_ARGBR</name>
<evidence type="ECO:0000256" key="6">
    <source>
        <dbReference type="ARBA" id="ARBA00022989"/>
    </source>
</evidence>
<feature type="transmembrane region" description="Helical" evidence="12">
    <location>
        <begin position="241"/>
        <end position="263"/>
    </location>
</feature>
<organism evidence="13 14">
    <name type="scientific">Argiope bruennichi</name>
    <name type="common">Wasp spider</name>
    <name type="synonym">Aranea bruennichi</name>
    <dbReference type="NCBI Taxonomy" id="94029"/>
    <lineage>
        <taxon>Eukaryota</taxon>
        <taxon>Metazoa</taxon>
        <taxon>Ecdysozoa</taxon>
        <taxon>Arthropoda</taxon>
        <taxon>Chelicerata</taxon>
        <taxon>Arachnida</taxon>
        <taxon>Araneae</taxon>
        <taxon>Araneomorphae</taxon>
        <taxon>Entelegynae</taxon>
        <taxon>Araneoidea</taxon>
        <taxon>Araneidae</taxon>
        <taxon>Argiope</taxon>
    </lineage>
</organism>
<dbReference type="Proteomes" id="UP000807504">
    <property type="component" value="Unassembled WGS sequence"/>
</dbReference>
<dbReference type="OrthoDB" id="6407650at2759"/>
<gene>
    <name evidence="13" type="ORF">HNY73_013409</name>
</gene>
<feature type="transmembrane region" description="Helical" evidence="12">
    <location>
        <begin position="60"/>
        <end position="81"/>
    </location>
</feature>
<feature type="region of interest" description="Disordered" evidence="11">
    <location>
        <begin position="1"/>
        <end position="30"/>
    </location>
</feature>
<dbReference type="PANTHER" id="PTHR10408:SF8">
    <property type="entry name" value="O-ACYLTRANSFERASE"/>
    <property type="match status" value="1"/>
</dbReference>
<accession>A0A8T0EXW9</accession>
<keyword evidence="7 9" id="KW-0472">Membrane</keyword>
<keyword evidence="4 12" id="KW-0812">Transmembrane</keyword>
<evidence type="ECO:0000256" key="7">
    <source>
        <dbReference type="ARBA" id="ARBA00023136"/>
    </source>
</evidence>
<comment type="subcellular location">
    <subcellularLocation>
        <location evidence="1 9">Endoplasmic reticulum membrane</location>
        <topology evidence="1 9">Multi-pass membrane protein</topology>
    </subcellularLocation>
</comment>
<reference evidence="13" key="1">
    <citation type="journal article" date="2020" name="bioRxiv">
        <title>Chromosome-level reference genome of the European wasp spider Argiope bruennichi: a resource for studies on range expansion and evolutionary adaptation.</title>
        <authorList>
            <person name="Sheffer M.M."/>
            <person name="Hoppe A."/>
            <person name="Krehenwinkel H."/>
            <person name="Uhl G."/>
            <person name="Kuss A.W."/>
            <person name="Jensen L."/>
            <person name="Jensen C."/>
            <person name="Gillespie R.G."/>
            <person name="Hoff K.J."/>
            <person name="Prost S."/>
        </authorList>
    </citation>
    <scope>NUCLEOTIDE SEQUENCE</scope>
</reference>
<evidence type="ECO:0000256" key="3">
    <source>
        <dbReference type="ARBA" id="ARBA00022679"/>
    </source>
</evidence>
<dbReference type="InterPro" id="IPR014371">
    <property type="entry name" value="Oat_ACAT_DAG_ARE"/>
</dbReference>
<dbReference type="PANTHER" id="PTHR10408">
    <property type="entry name" value="STEROL O-ACYLTRANSFERASE"/>
    <property type="match status" value="1"/>
</dbReference>
<evidence type="ECO:0000256" key="11">
    <source>
        <dbReference type="SAM" id="MobiDB-lite"/>
    </source>
</evidence>
<dbReference type="Pfam" id="PF03062">
    <property type="entry name" value="MBOAT"/>
    <property type="match status" value="1"/>
</dbReference>
<evidence type="ECO:0000256" key="5">
    <source>
        <dbReference type="ARBA" id="ARBA00022824"/>
    </source>
</evidence>
<evidence type="ECO:0000256" key="10">
    <source>
        <dbReference type="PIRSR" id="PIRSR000439-1"/>
    </source>
</evidence>
<dbReference type="InterPro" id="IPR004299">
    <property type="entry name" value="MBOAT_fam"/>
</dbReference>
<feature type="transmembrane region" description="Helical" evidence="12">
    <location>
        <begin position="139"/>
        <end position="160"/>
    </location>
</feature>